<accession>A0A401T637</accession>
<reference evidence="2 3" key="1">
    <citation type="journal article" date="2018" name="Nat. Ecol. Evol.">
        <title>Shark genomes provide insights into elasmobranch evolution and the origin of vertebrates.</title>
        <authorList>
            <person name="Hara Y"/>
            <person name="Yamaguchi K"/>
            <person name="Onimaru K"/>
            <person name="Kadota M"/>
            <person name="Koyanagi M"/>
            <person name="Keeley SD"/>
            <person name="Tatsumi K"/>
            <person name="Tanaka K"/>
            <person name="Motone F"/>
            <person name="Kageyama Y"/>
            <person name="Nozu R"/>
            <person name="Adachi N"/>
            <person name="Nishimura O"/>
            <person name="Nakagawa R"/>
            <person name="Tanegashima C"/>
            <person name="Kiyatake I"/>
            <person name="Matsumoto R"/>
            <person name="Murakumo K"/>
            <person name="Nishida K"/>
            <person name="Terakita A"/>
            <person name="Kuratani S"/>
            <person name="Sato K"/>
            <person name="Hyodo S Kuraku.S."/>
        </authorList>
    </citation>
    <scope>NUCLEOTIDE SEQUENCE [LARGE SCALE GENOMIC DNA]</scope>
</reference>
<feature type="transmembrane region" description="Helical" evidence="1">
    <location>
        <begin position="40"/>
        <end position="63"/>
    </location>
</feature>
<sequence length="200" mass="20226">MVLLMAMAEGLLAATKTSSGRVDVAGTVIFGEGMTAASEVIGVVTVVGVVTIDLEIVVGVVAIDLETVVVVAIDVATAVGVVAIVAVTAGGVVAIVVAIVAVELTDVVTVAGVVSTGLNSLEAAVDVGCYCVVLNTFVVSVEILDVADPLVVALLDAEFDTVAELVHDENDVENNGVELYRLKVVVGGLVPQVPECFLLL</sequence>
<organism evidence="2 3">
    <name type="scientific">Chiloscyllium punctatum</name>
    <name type="common">Brownbanded bambooshark</name>
    <name type="synonym">Hemiscyllium punctatum</name>
    <dbReference type="NCBI Taxonomy" id="137246"/>
    <lineage>
        <taxon>Eukaryota</taxon>
        <taxon>Metazoa</taxon>
        <taxon>Chordata</taxon>
        <taxon>Craniata</taxon>
        <taxon>Vertebrata</taxon>
        <taxon>Chondrichthyes</taxon>
        <taxon>Elasmobranchii</taxon>
        <taxon>Galeomorphii</taxon>
        <taxon>Galeoidea</taxon>
        <taxon>Orectolobiformes</taxon>
        <taxon>Hemiscylliidae</taxon>
        <taxon>Chiloscyllium</taxon>
    </lineage>
</organism>
<keyword evidence="1" id="KW-0472">Membrane</keyword>
<dbReference type="Proteomes" id="UP000287033">
    <property type="component" value="Unassembled WGS sequence"/>
</dbReference>
<keyword evidence="1" id="KW-1133">Transmembrane helix</keyword>
<dbReference type="EMBL" id="BEZZ01001104">
    <property type="protein sequence ID" value="GCC38054.1"/>
    <property type="molecule type" value="Genomic_DNA"/>
</dbReference>
<evidence type="ECO:0000313" key="3">
    <source>
        <dbReference type="Proteomes" id="UP000287033"/>
    </source>
</evidence>
<evidence type="ECO:0000313" key="2">
    <source>
        <dbReference type="EMBL" id="GCC38054.1"/>
    </source>
</evidence>
<gene>
    <name evidence="2" type="ORF">chiPu_0016565</name>
</gene>
<comment type="caution">
    <text evidence="2">The sequence shown here is derived from an EMBL/GenBank/DDBJ whole genome shotgun (WGS) entry which is preliminary data.</text>
</comment>
<keyword evidence="3" id="KW-1185">Reference proteome</keyword>
<dbReference type="AlphaFoldDB" id="A0A401T637"/>
<name>A0A401T637_CHIPU</name>
<proteinExistence type="predicted"/>
<evidence type="ECO:0000256" key="1">
    <source>
        <dbReference type="SAM" id="Phobius"/>
    </source>
</evidence>
<protein>
    <submittedName>
        <fullName evidence="2">Uncharacterized protein</fullName>
    </submittedName>
</protein>
<keyword evidence="1" id="KW-0812">Transmembrane</keyword>
<feature type="transmembrane region" description="Helical" evidence="1">
    <location>
        <begin position="75"/>
        <end position="102"/>
    </location>
</feature>